<dbReference type="Gene3D" id="3.90.226.10">
    <property type="entry name" value="2-enoyl-CoA Hydratase, Chain A, domain 1"/>
    <property type="match status" value="1"/>
</dbReference>
<dbReference type="EMBL" id="CP059319">
    <property type="protein sequence ID" value="QTH21572.1"/>
    <property type="molecule type" value="Genomic_DNA"/>
</dbReference>
<dbReference type="InterPro" id="IPR029045">
    <property type="entry name" value="ClpP/crotonase-like_dom_sf"/>
</dbReference>
<proteinExistence type="predicted"/>
<dbReference type="GO" id="GO:0004300">
    <property type="term" value="F:enoyl-CoA hydratase activity"/>
    <property type="evidence" value="ECO:0007669"/>
    <property type="project" value="UniProtKB-EC"/>
</dbReference>
<accession>A0A975D278</accession>
<dbReference type="NCBIfam" id="NF006140">
    <property type="entry name" value="PRK08290.1"/>
    <property type="match status" value="1"/>
</dbReference>
<dbReference type="PANTHER" id="PTHR11941:SF124">
    <property type="entry name" value="ENOYL-COA HYDRATASE ECHA13-RELATED"/>
    <property type="match status" value="1"/>
</dbReference>
<dbReference type="RefSeq" id="WP_208632789.1">
    <property type="nucleotide sequence ID" value="NZ_CP059319.1"/>
</dbReference>
<dbReference type="Pfam" id="PF00378">
    <property type="entry name" value="ECH_1"/>
    <property type="match status" value="2"/>
</dbReference>
<organism evidence="1 2">
    <name type="scientific">Rhizorhabdus wittichii</name>
    <dbReference type="NCBI Taxonomy" id="160791"/>
    <lineage>
        <taxon>Bacteria</taxon>
        <taxon>Pseudomonadati</taxon>
        <taxon>Pseudomonadota</taxon>
        <taxon>Alphaproteobacteria</taxon>
        <taxon>Sphingomonadales</taxon>
        <taxon>Sphingomonadaceae</taxon>
        <taxon>Rhizorhabdus</taxon>
    </lineage>
</organism>
<dbReference type="PANTHER" id="PTHR11941">
    <property type="entry name" value="ENOYL-COA HYDRATASE-RELATED"/>
    <property type="match status" value="1"/>
</dbReference>
<reference evidence="1" key="1">
    <citation type="submission" date="2020-07" db="EMBL/GenBank/DDBJ databases">
        <authorList>
            <person name="Camacho E."/>
        </authorList>
    </citation>
    <scope>NUCLEOTIDE SEQUENCE</scope>
    <source>
        <strain evidence="1">MPO218</strain>
    </source>
</reference>
<keyword evidence="1" id="KW-0456">Lyase</keyword>
<dbReference type="AlphaFoldDB" id="A0A975D278"/>
<evidence type="ECO:0000313" key="2">
    <source>
        <dbReference type="Proteomes" id="UP000664914"/>
    </source>
</evidence>
<dbReference type="Proteomes" id="UP000664914">
    <property type="component" value="Chromosome"/>
</dbReference>
<protein>
    <submittedName>
        <fullName evidence="1">Enoyl-CoA hydratase</fullName>
        <ecNumber evidence="1">4.2.1.17</ecNumber>
    </submittedName>
</protein>
<dbReference type="EC" id="4.2.1.17" evidence="1"/>
<dbReference type="GO" id="GO:0006635">
    <property type="term" value="P:fatty acid beta-oxidation"/>
    <property type="evidence" value="ECO:0007669"/>
    <property type="project" value="TreeGrafter"/>
</dbReference>
<reference evidence="1" key="2">
    <citation type="submission" date="2021-04" db="EMBL/GenBank/DDBJ databases">
        <title>Isolation and genomic analysis of the ibuprofen-degrading bacterium Sphingomonas strain MPO218.</title>
        <authorList>
            <person name="Aulestia M."/>
            <person name="Flores A."/>
            <person name="Mangas E.L."/>
            <person name="Perez-Pulido A.J."/>
            <person name="Santero E."/>
            <person name="Camacho E.M."/>
        </authorList>
    </citation>
    <scope>NUCLEOTIDE SEQUENCE</scope>
    <source>
        <strain evidence="1">MPO218</strain>
    </source>
</reference>
<dbReference type="SUPFAM" id="SSF52096">
    <property type="entry name" value="ClpP/crotonase"/>
    <property type="match status" value="1"/>
</dbReference>
<gene>
    <name evidence="1" type="ORF">HRJ34_25205</name>
</gene>
<evidence type="ECO:0000313" key="1">
    <source>
        <dbReference type="EMBL" id="QTH21572.1"/>
    </source>
</evidence>
<dbReference type="InterPro" id="IPR001753">
    <property type="entry name" value="Enoyl-CoA_hydra/iso"/>
</dbReference>
<dbReference type="CDD" id="cd06558">
    <property type="entry name" value="crotonase-like"/>
    <property type="match status" value="1"/>
</dbReference>
<name>A0A975D278_9SPHN</name>
<sequence length="298" mass="33258">MEPRNDAALTQVRYETPRPHVARIVLNRPGKRNAQGTIMTYQLDRAFRNACHDDDVHVIILAAEGDHFCAGHDLGGTEPEFPTTEETVGLWGQYGGPGWEGYFSRERELYFDITERWRNIPKPTIAEVQGACIAGGNMLAWACDLIVCADDARFKDNTIDMAMPGAEFFAHPWELGVRKAKEWLFTGDWITAADAEKRGMVNHVVPRAELADFTLDLASRIAGKDRFALKLAKEACNAAQDSAGRRQAMSTAFMLHQIGHMQNMMVHGFLIDTSNLTPSVRQALEAAKRDRTARRGAQ</sequence>